<evidence type="ECO:0000259" key="8">
    <source>
        <dbReference type="PROSITE" id="PS50850"/>
    </source>
</evidence>
<dbReference type="GeneID" id="100648799"/>
<sequence>MTGTTDVFVPRGLPEGSGLNPVGLSQREKARRRYNSQCRQWLACISATLTMVIVGTVYGWTTTSLVHLTSGTTDMPLTLTHDESSWIVSVTVLGSMFGSLVGAQLADRSGRKYCLLLCCTIFTLGWFIIYVTTSVPMLYLARVILGIGVGIAYTINPMYVSEVADTSIRGALGTLIAVNVFTGSLLTCILGLWLTYESLLVVLVIISFISFLSNTCYPETPYFLMRKGRKKQALKSIIYYKGMLDPHEMKRELRALRPRIRCKLQPQAKSDLPSQSRNNLPPQSRSDSLSQSTSDITLSSRSYFTSQSGSGFPSLSLREVQPDPIWEVVDTETMSDLHLPFRSDSHSRSISVIHSEVCEVHLQRTGQLCLQPSHDSFELPLQQSRHSHELNLQPSREFHPQSTSELHLPSTNEVHPPFTSEVPPPSTSEIQPGPRSEIQPEPTSEIYPRTRGELHSRSRGDLPSQSSVHFPSPCRNELRKQSSVDSRGTIGSNESYVDVTKQTWLTKLRVILQGNNRKALFIMLGLIMAQQLSGNFVTMQYLEVLFSKTTIGIKPNVATIIVLAVGLISGGLSTLTVESLGRRTLLIVSTLGSCFTLIILATYLLLVQHKFDVSLVSTLPVIDLIIYQIMYQIGLGTLPNVLLCEFFPTELKGFVGAIVVIFDGIIGFTVSKLYQVITDNVGSYSIYFIFATSCCLAFLMVFIWVPETKGKTYHEIEALLVGKNLNSLNEKVRRYKMDRT</sequence>
<dbReference type="InterPro" id="IPR003663">
    <property type="entry name" value="Sugar/inositol_transpt"/>
</dbReference>
<feature type="transmembrane region" description="Helical" evidence="7">
    <location>
        <begin position="625"/>
        <end position="647"/>
    </location>
</feature>
<keyword evidence="4 7" id="KW-0472">Membrane</keyword>
<comment type="subcellular location">
    <subcellularLocation>
        <location evidence="1">Membrane</location>
        <topology evidence="1">Multi-pass membrane protein</topology>
    </subcellularLocation>
</comment>
<keyword evidence="2 7" id="KW-0812">Transmembrane</keyword>
<dbReference type="Proteomes" id="UP000835206">
    <property type="component" value="Chromosome 14"/>
</dbReference>
<dbReference type="AlphaFoldDB" id="A0A9B0C0S9"/>
<feature type="compositionally biased region" description="Polar residues" evidence="6">
    <location>
        <begin position="272"/>
        <end position="282"/>
    </location>
</feature>
<keyword evidence="3 7" id="KW-1133">Transmembrane helix</keyword>
<protein>
    <submittedName>
        <fullName evidence="10">Facilitated trehalose transporter Tret1 isoform X1</fullName>
    </submittedName>
</protein>
<dbReference type="InterPro" id="IPR020846">
    <property type="entry name" value="MFS_dom"/>
</dbReference>
<keyword evidence="5" id="KW-0325">Glycoprotein</keyword>
<dbReference type="Pfam" id="PF00083">
    <property type="entry name" value="Sugar_tr"/>
    <property type="match status" value="2"/>
</dbReference>
<dbReference type="InterPro" id="IPR005829">
    <property type="entry name" value="Sugar_transporter_CS"/>
</dbReference>
<feature type="compositionally biased region" description="Polar residues" evidence="6">
    <location>
        <begin position="395"/>
        <end position="413"/>
    </location>
</feature>
<keyword evidence="9" id="KW-1185">Reference proteome</keyword>
<dbReference type="Gene3D" id="1.20.1250.20">
    <property type="entry name" value="MFS general substrate transporter like domains"/>
    <property type="match status" value="2"/>
</dbReference>
<feature type="transmembrane region" description="Helical" evidence="7">
    <location>
        <begin position="171"/>
        <end position="193"/>
    </location>
</feature>
<dbReference type="GO" id="GO:0022857">
    <property type="term" value="F:transmembrane transporter activity"/>
    <property type="evidence" value="ECO:0007669"/>
    <property type="project" value="InterPro"/>
</dbReference>
<proteinExistence type="predicted"/>
<feature type="transmembrane region" description="Helical" evidence="7">
    <location>
        <begin position="584"/>
        <end position="605"/>
    </location>
</feature>
<dbReference type="OrthoDB" id="4142200at2759"/>
<reference evidence="10" key="1">
    <citation type="submission" date="2025-08" db="UniProtKB">
        <authorList>
            <consortium name="RefSeq"/>
        </authorList>
    </citation>
    <scope>IDENTIFICATION</scope>
</reference>
<feature type="transmembrane region" description="Helical" evidence="7">
    <location>
        <begin position="199"/>
        <end position="217"/>
    </location>
</feature>
<dbReference type="InterPro" id="IPR050549">
    <property type="entry name" value="MFS_Trehalose_Transporter"/>
</dbReference>
<feature type="compositionally biased region" description="Low complexity" evidence="6">
    <location>
        <begin position="283"/>
        <end position="292"/>
    </location>
</feature>
<evidence type="ECO:0000256" key="5">
    <source>
        <dbReference type="ARBA" id="ARBA00023180"/>
    </source>
</evidence>
<evidence type="ECO:0000256" key="7">
    <source>
        <dbReference type="SAM" id="Phobius"/>
    </source>
</evidence>
<evidence type="ECO:0000256" key="4">
    <source>
        <dbReference type="ARBA" id="ARBA00023136"/>
    </source>
</evidence>
<dbReference type="GO" id="GO:0016020">
    <property type="term" value="C:membrane"/>
    <property type="evidence" value="ECO:0007669"/>
    <property type="project" value="UniProtKB-SubCell"/>
</dbReference>
<feature type="domain" description="Major facilitator superfamily (MFS) profile" evidence="8">
    <location>
        <begin position="48"/>
        <end position="709"/>
    </location>
</feature>
<feature type="transmembrane region" description="Helical" evidence="7">
    <location>
        <begin position="139"/>
        <end position="159"/>
    </location>
</feature>
<dbReference type="InterPro" id="IPR036259">
    <property type="entry name" value="MFS_trans_sf"/>
</dbReference>
<dbReference type="KEGG" id="bter:100648799"/>
<feature type="transmembrane region" description="Helical" evidence="7">
    <location>
        <begin position="113"/>
        <end position="133"/>
    </location>
</feature>
<gene>
    <name evidence="10" type="primary">LOC100648799</name>
</gene>
<evidence type="ECO:0000313" key="10">
    <source>
        <dbReference type="RefSeq" id="XP_003400550.2"/>
    </source>
</evidence>
<dbReference type="SUPFAM" id="SSF103473">
    <property type="entry name" value="MFS general substrate transporter"/>
    <property type="match status" value="1"/>
</dbReference>
<organism evidence="9 10">
    <name type="scientific">Bombus terrestris</name>
    <name type="common">Buff-tailed bumblebee</name>
    <name type="synonym">Apis terrestris</name>
    <dbReference type="NCBI Taxonomy" id="30195"/>
    <lineage>
        <taxon>Eukaryota</taxon>
        <taxon>Metazoa</taxon>
        <taxon>Ecdysozoa</taxon>
        <taxon>Arthropoda</taxon>
        <taxon>Hexapoda</taxon>
        <taxon>Insecta</taxon>
        <taxon>Pterygota</taxon>
        <taxon>Neoptera</taxon>
        <taxon>Endopterygota</taxon>
        <taxon>Hymenoptera</taxon>
        <taxon>Apocrita</taxon>
        <taxon>Aculeata</taxon>
        <taxon>Apoidea</taxon>
        <taxon>Anthophila</taxon>
        <taxon>Apidae</taxon>
        <taxon>Bombus</taxon>
        <taxon>Bombus</taxon>
    </lineage>
</organism>
<dbReference type="PANTHER" id="PTHR48021:SF46">
    <property type="entry name" value="MAJOR FACILITATOR SUPERFAMILY (MFS) PROFILE DOMAIN-CONTAINING PROTEIN"/>
    <property type="match status" value="1"/>
</dbReference>
<feature type="region of interest" description="Disordered" evidence="6">
    <location>
        <begin position="395"/>
        <end position="492"/>
    </location>
</feature>
<feature type="transmembrane region" description="Helical" evidence="7">
    <location>
        <begin position="557"/>
        <end position="577"/>
    </location>
</feature>
<evidence type="ECO:0000256" key="3">
    <source>
        <dbReference type="ARBA" id="ARBA00022989"/>
    </source>
</evidence>
<feature type="compositionally biased region" description="Polar residues" evidence="6">
    <location>
        <begin position="483"/>
        <end position="492"/>
    </location>
</feature>
<feature type="transmembrane region" description="Helical" evidence="7">
    <location>
        <begin position="86"/>
        <end position="106"/>
    </location>
</feature>
<feature type="transmembrane region" description="Helical" evidence="7">
    <location>
        <begin position="686"/>
        <end position="705"/>
    </location>
</feature>
<feature type="transmembrane region" description="Helical" evidence="7">
    <location>
        <begin position="519"/>
        <end position="537"/>
    </location>
</feature>
<accession>A0A9B0C0S9</accession>
<dbReference type="RefSeq" id="XP_003400550.2">
    <property type="nucleotide sequence ID" value="XM_003400502.4"/>
</dbReference>
<dbReference type="PROSITE" id="PS50850">
    <property type="entry name" value="MFS"/>
    <property type="match status" value="1"/>
</dbReference>
<evidence type="ECO:0000256" key="6">
    <source>
        <dbReference type="SAM" id="MobiDB-lite"/>
    </source>
</evidence>
<evidence type="ECO:0000313" key="9">
    <source>
        <dbReference type="Proteomes" id="UP000835206"/>
    </source>
</evidence>
<feature type="transmembrane region" description="Helical" evidence="7">
    <location>
        <begin position="41"/>
        <end position="60"/>
    </location>
</feature>
<dbReference type="PANTHER" id="PTHR48021">
    <property type="match status" value="1"/>
</dbReference>
<name>A0A9B0C0S9_BOMTE</name>
<feature type="compositionally biased region" description="Basic and acidic residues" evidence="6">
    <location>
        <begin position="448"/>
        <end position="460"/>
    </location>
</feature>
<dbReference type="InterPro" id="IPR005828">
    <property type="entry name" value="MFS_sugar_transport-like"/>
</dbReference>
<evidence type="ECO:0000256" key="2">
    <source>
        <dbReference type="ARBA" id="ARBA00022692"/>
    </source>
</evidence>
<dbReference type="PROSITE" id="PS00217">
    <property type="entry name" value="SUGAR_TRANSPORT_2"/>
    <property type="match status" value="1"/>
</dbReference>
<dbReference type="PRINTS" id="PR00171">
    <property type="entry name" value="SUGRTRNSPORT"/>
</dbReference>
<feature type="transmembrane region" description="Helical" evidence="7">
    <location>
        <begin position="654"/>
        <end position="674"/>
    </location>
</feature>
<feature type="region of interest" description="Disordered" evidence="6">
    <location>
        <begin position="267"/>
        <end position="292"/>
    </location>
</feature>
<evidence type="ECO:0000256" key="1">
    <source>
        <dbReference type="ARBA" id="ARBA00004141"/>
    </source>
</evidence>